<dbReference type="SUPFAM" id="SSF48208">
    <property type="entry name" value="Six-hairpin glycosidases"/>
    <property type="match status" value="1"/>
</dbReference>
<dbReference type="EMBL" id="QEEZ01000021">
    <property type="protein sequence ID" value="PWC01002.1"/>
    <property type="molecule type" value="Genomic_DNA"/>
</dbReference>
<evidence type="ECO:0000313" key="2">
    <source>
        <dbReference type="Proteomes" id="UP000244989"/>
    </source>
</evidence>
<keyword evidence="2" id="KW-1185">Reference proteome</keyword>
<reference evidence="2" key="1">
    <citation type="submission" date="2018-04" db="EMBL/GenBank/DDBJ databases">
        <authorList>
            <person name="Liu S."/>
            <person name="Wang Z."/>
            <person name="Li J."/>
        </authorList>
    </citation>
    <scope>NUCLEOTIDE SEQUENCE [LARGE SCALE GENOMIC DNA]</scope>
    <source>
        <strain evidence="2">2189</strain>
    </source>
</reference>
<sequence length="399" mass="44168">MHEKWAHRASLAESAINDRHATRLWGLPRTNLAVVSWPPVMKERLFINWHYWWQAHYLDCLVDAAHRKPARSKRQRISNTMRGIRLRNGKYTRNRYYDDKAWLSLALGRVESLDKAPKATGRKALEANIIAGIDDITGVVPWRTGETFSNVPTNGPVAIMLARTGRLDQAVGIMDWVFDNLVDDRGLIQDGVRMRMDGPETVGNIHTYNQGVALGACLEIALELRSRAGFGYAESIDDVADADRVDDSMRFITHIRELIQAIALHLATPGGVINWGNGDGDGGLFKGILARYLADIAVRLPADNPANRAAKKVAARLVLSSATSVWNHRLEVDGLPVFAADWTADARLPHNYGLGPTSFGEAVGVIRISERDLSVQLSGWMLLEAAARVSLHQHEPGEA</sequence>
<accession>A0A2U1T4U1</accession>
<dbReference type="Proteomes" id="UP000244989">
    <property type="component" value="Unassembled WGS sequence"/>
</dbReference>
<name>A0A2U1T4U1_9CORY</name>
<dbReference type="PIRSF" id="PIRSF021505">
    <property type="entry name" value="O_gly_hdrol"/>
    <property type="match status" value="1"/>
</dbReference>
<dbReference type="PANTHER" id="PTHR47791:SF3">
    <property type="entry name" value="MEIOTICALLY UP-REGULATED GENE 191 PROTEIN"/>
    <property type="match status" value="1"/>
</dbReference>
<dbReference type="RefSeq" id="WP_108964117.1">
    <property type="nucleotide sequence ID" value="NZ_QEEZ01000021.1"/>
</dbReference>
<dbReference type="AlphaFoldDB" id="A0A2U1T4U1"/>
<dbReference type="GO" id="GO:0005975">
    <property type="term" value="P:carbohydrate metabolic process"/>
    <property type="evidence" value="ECO:0007669"/>
    <property type="project" value="InterPro"/>
</dbReference>
<dbReference type="Pfam" id="PF03663">
    <property type="entry name" value="Glyco_hydro_76"/>
    <property type="match status" value="1"/>
</dbReference>
<dbReference type="Gene3D" id="1.50.10.20">
    <property type="match status" value="1"/>
</dbReference>
<dbReference type="GO" id="GO:0016787">
    <property type="term" value="F:hydrolase activity"/>
    <property type="evidence" value="ECO:0007669"/>
    <property type="project" value="UniProtKB-KW"/>
</dbReference>
<evidence type="ECO:0000313" key="1">
    <source>
        <dbReference type="EMBL" id="PWC01002.1"/>
    </source>
</evidence>
<dbReference type="InterPro" id="IPR014512">
    <property type="entry name" value="O_gly_hydro"/>
</dbReference>
<protein>
    <submittedName>
        <fullName evidence="1">Glycoside hydrolase family 76</fullName>
    </submittedName>
</protein>
<dbReference type="InterPro" id="IPR053169">
    <property type="entry name" value="MUG_Protein"/>
</dbReference>
<dbReference type="PANTHER" id="PTHR47791">
    <property type="entry name" value="MEIOTICALLY UP-REGULATED GENE 191 PROTEIN"/>
    <property type="match status" value="1"/>
</dbReference>
<keyword evidence="1" id="KW-0378">Hydrolase</keyword>
<organism evidence="1 2">
    <name type="scientific">Corynebacterium yudongzhengii</name>
    <dbReference type="NCBI Taxonomy" id="2080740"/>
    <lineage>
        <taxon>Bacteria</taxon>
        <taxon>Bacillati</taxon>
        <taxon>Actinomycetota</taxon>
        <taxon>Actinomycetes</taxon>
        <taxon>Mycobacteriales</taxon>
        <taxon>Corynebacteriaceae</taxon>
        <taxon>Corynebacterium</taxon>
    </lineage>
</organism>
<dbReference type="InterPro" id="IPR005198">
    <property type="entry name" value="Glyco_hydro_76"/>
</dbReference>
<proteinExistence type="predicted"/>
<comment type="caution">
    <text evidence="1">The sequence shown here is derived from an EMBL/GenBank/DDBJ whole genome shotgun (WGS) entry which is preliminary data.</text>
</comment>
<dbReference type="InterPro" id="IPR008928">
    <property type="entry name" value="6-hairpin_glycosidase_sf"/>
</dbReference>
<gene>
    <name evidence="1" type="ORF">DF222_09700</name>
</gene>